<comment type="similarity">
    <text evidence="3">Belongs to the bacterial glucokinase family.</text>
</comment>
<evidence type="ECO:0000313" key="5">
    <source>
        <dbReference type="Proteomes" id="UP000722336"/>
    </source>
</evidence>
<dbReference type="Proteomes" id="UP000722336">
    <property type="component" value="Unassembled WGS sequence"/>
</dbReference>
<evidence type="ECO:0000313" key="4">
    <source>
        <dbReference type="EMBL" id="MBV7256268.1"/>
    </source>
</evidence>
<organism evidence="4 5">
    <name type="scientific">Pacificimonas pallii</name>
    <dbReference type="NCBI Taxonomy" id="2827236"/>
    <lineage>
        <taxon>Bacteria</taxon>
        <taxon>Pseudomonadati</taxon>
        <taxon>Pseudomonadota</taxon>
        <taxon>Alphaproteobacteria</taxon>
        <taxon>Sphingomonadales</taxon>
        <taxon>Sphingosinicellaceae</taxon>
        <taxon>Pacificimonas</taxon>
    </lineage>
</organism>
<name>A0ABS6SCX0_9SPHN</name>
<evidence type="ECO:0000256" key="1">
    <source>
        <dbReference type="ARBA" id="ARBA00022679"/>
    </source>
</evidence>
<gene>
    <name evidence="4" type="ORF">KCG44_05655</name>
</gene>
<dbReference type="PANTHER" id="PTHR47690:SF1">
    <property type="entry name" value="GLUCOKINASE"/>
    <property type="match status" value="1"/>
</dbReference>
<keyword evidence="5" id="KW-1185">Reference proteome</keyword>
<dbReference type="CDD" id="cd24008">
    <property type="entry name" value="ASKHA_NBD_GLK"/>
    <property type="match status" value="1"/>
</dbReference>
<sequence>MTTSLVAADIGGTHARFALAEIGADGAISLDAPVKMPCADHGSLQMAWDAFGRHVGPLPRAAALAIAAPVRGDTIRMTNNPWIVRRKAIGEALGVDSHILINDFAAVAHAVGVATPAMLAHLAGPDIPLPESGTVSVIGPGTGLGVALLSRNNGTSQIISTEGGHTDFAPLDEIEDRMLARLRKQHDRVSVERIVSGPGFRTIMEVLADIDGVAMPKGDDKALWTLALSGESSLASAALRRFGMCLGSVAGDIALCHGPGPVVIAGGLGLRIGMRLKDLGFHDRFVAKGRYRAIMEDLPIKLVTHPEPGLYGAVSAYAQANPVAR</sequence>
<dbReference type="Pfam" id="PF02685">
    <property type="entry name" value="Glucokinase"/>
    <property type="match status" value="1"/>
</dbReference>
<keyword evidence="1" id="KW-0808">Transferase</keyword>
<proteinExistence type="inferred from homology"/>
<comment type="caution">
    <text evidence="4">The sequence shown here is derived from an EMBL/GenBank/DDBJ whole genome shotgun (WGS) entry which is preliminary data.</text>
</comment>
<accession>A0ABS6SCX0</accession>
<dbReference type="InterPro" id="IPR003836">
    <property type="entry name" value="Glucokinase"/>
</dbReference>
<keyword evidence="2" id="KW-0418">Kinase</keyword>
<dbReference type="EMBL" id="JAGSPA010000002">
    <property type="protein sequence ID" value="MBV7256268.1"/>
    <property type="molecule type" value="Genomic_DNA"/>
</dbReference>
<dbReference type="InterPro" id="IPR050201">
    <property type="entry name" value="Bacterial_glucokinase"/>
</dbReference>
<dbReference type="RefSeq" id="WP_218444842.1">
    <property type="nucleotide sequence ID" value="NZ_JAGSPA010000002.1"/>
</dbReference>
<protein>
    <submittedName>
        <fullName evidence="4">Glucokinase</fullName>
    </submittedName>
</protein>
<evidence type="ECO:0000256" key="3">
    <source>
        <dbReference type="RuleBase" id="RU004046"/>
    </source>
</evidence>
<reference evidence="4 5" key="1">
    <citation type="submission" date="2021-04" db="EMBL/GenBank/DDBJ databases">
        <authorList>
            <person name="Pira H."/>
            <person name="Risdian C."/>
            <person name="Wink J."/>
        </authorList>
    </citation>
    <scope>NUCLEOTIDE SEQUENCE [LARGE SCALE GENOMIC DNA]</scope>
    <source>
        <strain evidence="4 5">WHA3</strain>
    </source>
</reference>
<dbReference type="PANTHER" id="PTHR47690">
    <property type="entry name" value="GLUCOKINASE"/>
    <property type="match status" value="1"/>
</dbReference>
<evidence type="ECO:0000256" key="2">
    <source>
        <dbReference type="ARBA" id="ARBA00022777"/>
    </source>
</evidence>